<protein>
    <submittedName>
        <fullName evidence="1">Uncharacterized protein</fullName>
    </submittedName>
</protein>
<evidence type="ECO:0000313" key="1">
    <source>
        <dbReference type="EMBL" id="QRQ99766.1"/>
    </source>
</evidence>
<evidence type="ECO:0000313" key="2">
    <source>
        <dbReference type="Proteomes" id="UP000612680"/>
    </source>
</evidence>
<dbReference type="Proteomes" id="UP000612680">
    <property type="component" value="Chromosome"/>
</dbReference>
<proteinExistence type="predicted"/>
<keyword evidence="2" id="KW-1185">Reference proteome</keyword>
<accession>A0ABX7I2J5</accession>
<sequence length="93" mass="10522">MTETPNFQLLSEMGYTSINESLPEIEGRYRIRTNLGDISTSAYKDGTWAFDLMKTEKAWLTGQAVEDFVTHWKMPQAAGLQALIVAHEEPLTE</sequence>
<gene>
    <name evidence="1" type="ORF">HWI92_01940</name>
</gene>
<organism evidence="1 2">
    <name type="scientific">Dyadobacter sandarakinus</name>
    <dbReference type="NCBI Taxonomy" id="2747268"/>
    <lineage>
        <taxon>Bacteria</taxon>
        <taxon>Pseudomonadati</taxon>
        <taxon>Bacteroidota</taxon>
        <taxon>Cytophagia</taxon>
        <taxon>Cytophagales</taxon>
        <taxon>Spirosomataceae</taxon>
        <taxon>Dyadobacter</taxon>
    </lineage>
</organism>
<reference evidence="1 2" key="1">
    <citation type="submission" date="2020-06" db="EMBL/GenBank/DDBJ databases">
        <title>Dyadobacter sandarakinus sp. nov., isolated from the soil of the Arctic Yellow River Station.</title>
        <authorList>
            <person name="Zhang Y."/>
            <person name="Peng F."/>
        </authorList>
    </citation>
    <scope>NUCLEOTIDE SEQUENCE [LARGE SCALE GENOMIC DNA]</scope>
    <source>
        <strain evidence="1 2">Q3-56</strain>
    </source>
</reference>
<name>A0ABX7I2J5_9BACT</name>
<dbReference type="RefSeq" id="WP_204660528.1">
    <property type="nucleotide sequence ID" value="NZ_CP056775.1"/>
</dbReference>
<dbReference type="EMBL" id="CP056775">
    <property type="protein sequence ID" value="QRQ99766.1"/>
    <property type="molecule type" value="Genomic_DNA"/>
</dbReference>